<organism evidence="5 6">
    <name type="scientific">Nyssa sinensis</name>
    <dbReference type="NCBI Taxonomy" id="561372"/>
    <lineage>
        <taxon>Eukaryota</taxon>
        <taxon>Viridiplantae</taxon>
        <taxon>Streptophyta</taxon>
        <taxon>Embryophyta</taxon>
        <taxon>Tracheophyta</taxon>
        <taxon>Spermatophyta</taxon>
        <taxon>Magnoliopsida</taxon>
        <taxon>eudicotyledons</taxon>
        <taxon>Gunneridae</taxon>
        <taxon>Pentapetalae</taxon>
        <taxon>asterids</taxon>
        <taxon>Cornales</taxon>
        <taxon>Nyssaceae</taxon>
        <taxon>Nyssa</taxon>
    </lineage>
</organism>
<dbReference type="PROSITE" id="PS01036">
    <property type="entry name" value="HSP70_3"/>
    <property type="match status" value="1"/>
</dbReference>
<keyword evidence="4" id="KW-0175">Coiled coil</keyword>
<protein>
    <recommendedName>
        <fullName evidence="7">Heat shock cognate 70 kDa protein</fullName>
    </recommendedName>
</protein>
<dbReference type="EMBL" id="CM018041">
    <property type="protein sequence ID" value="KAA8534230.1"/>
    <property type="molecule type" value="Genomic_DNA"/>
</dbReference>
<dbReference type="Gene3D" id="2.60.34.10">
    <property type="entry name" value="Substrate Binding Domain Of DNAk, Chain A, domain 1"/>
    <property type="match status" value="1"/>
</dbReference>
<evidence type="ECO:0000313" key="5">
    <source>
        <dbReference type="EMBL" id="KAA8534230.1"/>
    </source>
</evidence>
<keyword evidence="3" id="KW-0067">ATP-binding</keyword>
<dbReference type="InterPro" id="IPR018181">
    <property type="entry name" value="Heat_shock_70_CS"/>
</dbReference>
<dbReference type="GO" id="GO:0005524">
    <property type="term" value="F:ATP binding"/>
    <property type="evidence" value="ECO:0007669"/>
    <property type="project" value="UniProtKB-KW"/>
</dbReference>
<dbReference type="InterPro" id="IPR043129">
    <property type="entry name" value="ATPase_NBD"/>
</dbReference>
<dbReference type="FunFam" id="2.60.34.10:FF:000002">
    <property type="entry name" value="Heat shock 70 kDa"/>
    <property type="match status" value="1"/>
</dbReference>
<comment type="similarity">
    <text evidence="1">Belongs to the heat shock protein 70 family.</text>
</comment>
<dbReference type="GO" id="GO:0140662">
    <property type="term" value="F:ATP-dependent protein folding chaperone"/>
    <property type="evidence" value="ECO:0007669"/>
    <property type="project" value="InterPro"/>
</dbReference>
<reference evidence="5 6" key="1">
    <citation type="submission" date="2019-09" db="EMBL/GenBank/DDBJ databases">
        <title>A chromosome-level genome assembly of the Chinese tupelo Nyssa sinensis.</title>
        <authorList>
            <person name="Yang X."/>
            <person name="Kang M."/>
            <person name="Yang Y."/>
            <person name="Xiong H."/>
            <person name="Wang M."/>
            <person name="Zhang Z."/>
            <person name="Wang Z."/>
            <person name="Wu H."/>
            <person name="Ma T."/>
            <person name="Liu J."/>
            <person name="Xi Z."/>
        </authorList>
    </citation>
    <scope>NUCLEOTIDE SEQUENCE [LARGE SCALE GENOMIC DNA]</scope>
    <source>
        <strain evidence="5">J267</strain>
        <tissue evidence="5">Leaf</tissue>
    </source>
</reference>
<dbReference type="Gene3D" id="3.90.640.10">
    <property type="entry name" value="Actin, Chain A, domain 4"/>
    <property type="match status" value="2"/>
</dbReference>
<name>A0A5J5AVC3_9ASTE</name>
<dbReference type="FunFam" id="3.90.640.10:FF:000134">
    <property type="entry name" value="Heat shock cognate 71 kDa protein"/>
    <property type="match status" value="1"/>
</dbReference>
<dbReference type="InterPro" id="IPR013126">
    <property type="entry name" value="Hsp_70_fam"/>
</dbReference>
<dbReference type="FunFam" id="3.90.640.10:FF:000002">
    <property type="entry name" value="Heat shock 70 kDa"/>
    <property type="match status" value="1"/>
</dbReference>
<feature type="coiled-coil region" evidence="4">
    <location>
        <begin position="431"/>
        <end position="458"/>
    </location>
</feature>
<dbReference type="Pfam" id="PF00012">
    <property type="entry name" value="HSP70"/>
    <property type="match status" value="2"/>
</dbReference>
<evidence type="ECO:0000256" key="1">
    <source>
        <dbReference type="ARBA" id="ARBA00007381"/>
    </source>
</evidence>
<feature type="coiled-coil region" evidence="4">
    <location>
        <begin position="851"/>
        <end position="885"/>
    </location>
</feature>
<evidence type="ECO:0008006" key="7">
    <source>
        <dbReference type="Google" id="ProtNLM"/>
    </source>
</evidence>
<dbReference type="SUPFAM" id="SSF100920">
    <property type="entry name" value="Heat shock protein 70kD (HSP70), peptide-binding domain"/>
    <property type="match status" value="2"/>
</dbReference>
<evidence type="ECO:0000256" key="3">
    <source>
        <dbReference type="ARBA" id="ARBA00022840"/>
    </source>
</evidence>
<dbReference type="AlphaFoldDB" id="A0A5J5AVC3"/>
<evidence type="ECO:0000256" key="4">
    <source>
        <dbReference type="SAM" id="Coils"/>
    </source>
</evidence>
<proteinExistence type="inferred from homology"/>
<dbReference type="Gene3D" id="3.30.420.40">
    <property type="match status" value="4"/>
</dbReference>
<dbReference type="PRINTS" id="PR00301">
    <property type="entry name" value="HEATSHOCK70"/>
</dbReference>
<evidence type="ECO:0000313" key="6">
    <source>
        <dbReference type="Proteomes" id="UP000325577"/>
    </source>
</evidence>
<dbReference type="SUPFAM" id="SSF100934">
    <property type="entry name" value="Heat shock protein 70kD (HSP70), C-terminal subdomain"/>
    <property type="match status" value="1"/>
</dbReference>
<keyword evidence="6" id="KW-1185">Reference proteome</keyword>
<keyword evidence="2" id="KW-0547">Nucleotide-binding</keyword>
<dbReference type="Gene3D" id="1.20.1270.10">
    <property type="match status" value="2"/>
</dbReference>
<evidence type="ECO:0000256" key="2">
    <source>
        <dbReference type="ARBA" id="ARBA00022741"/>
    </source>
</evidence>
<dbReference type="OrthoDB" id="3789372at2759"/>
<dbReference type="Gene3D" id="3.30.30.30">
    <property type="match status" value="1"/>
</dbReference>
<dbReference type="InterPro" id="IPR029047">
    <property type="entry name" value="HSP70_peptide-bd_sf"/>
</dbReference>
<sequence length="918" mass="104488">MYNDTNVRWPIFKVIAGPDDKPILVVTYKGEKKQFAVEEISSMVVTIIREIFEARHRQTIKRMIFSFPAYFNVSQRQATKNAGVSAGLDAICIISDPVAAALAYDLDKNAVSTASIKNVLVFYLGGDTFDVSLLTIDQFGLFECKATARDTHLGGGDDITNRMVKYCVQEFKRKHNKDISRNRRVLRRLGTACDGANRSLLSNFQTTIDIDSLHEGIDFYTIITRRKFEELNMDLFTKGVELVDMCLRYAKMDKSSVHDVVLAGGFTRIPKVNKLLQDFFDGKELCNWINPGRVVKKGRAMITSILPDFVEELVLHVIPLSLGLETAGGLMTVLIPRNITIPTKKEQVFSTYLDNQPDVLIEVYGGERTRTRDNKLLGKFELTGITPALRGVPQINVCFDIDAYGVLNVSAEEKTSGQKNMITITKDVLTKEEIEKMMQEAEKYKAEDEEEHMKVEAKNALEYFAYDMRNTVKGEKMSSNLSLDEKKKLEDAIEQAIQWLDANQLAEAHEFKNKMEELKRIFRLIFVKMRSVYWSLQTKVNEQANDVELLLNKCKILSFTDIKCLLSITNDASVMKRWPFKAIFGPGGDRDNPMIMVTYNGDVNQLTVEEIASMVLTIMREISEAYFETSVRNMAVFLPANFNDSQIQATKNAGLIAGPHVIEIVNEPTAFAIAYGLDLKDQAGGASIDQKNVLVFNLDDYTFDVSIFTIDQEGMIEMKATAQDSHLGGGDFTNRMVNHFVQEFQRKYNWNISGSPRVLWRLRNACERANTTLSSNAQTIIDIDSLYDDVDFCTIITRAKFDELNKDLFRKGMEVVSRCLRDAEMEMSSVHEVILWTTGRKNTITVSNAKERLSKEEIEEMMQKADRYKAENEEVKKKIEARKALEQYAFNMMNTEKEMDYAIDNTIQWLYSNQLCRG</sequence>
<dbReference type="SUPFAM" id="SSF53067">
    <property type="entry name" value="Actin-like ATPase domain"/>
    <property type="match status" value="4"/>
</dbReference>
<dbReference type="Proteomes" id="UP000325577">
    <property type="component" value="Linkage Group LG18"/>
</dbReference>
<gene>
    <name evidence="5" type="ORF">F0562_031577</name>
</gene>
<dbReference type="FunFam" id="3.30.420.40:FF:000028">
    <property type="entry name" value="heat shock 70 kDa protein-like"/>
    <property type="match status" value="2"/>
</dbReference>
<dbReference type="PANTHER" id="PTHR19375">
    <property type="entry name" value="HEAT SHOCK PROTEIN 70KDA"/>
    <property type="match status" value="1"/>
</dbReference>
<accession>A0A5J5AVC3</accession>
<dbReference type="InterPro" id="IPR029048">
    <property type="entry name" value="HSP70_C_sf"/>
</dbReference>